<evidence type="ECO:0000313" key="1">
    <source>
        <dbReference type="EMBL" id="UTO28181.1"/>
    </source>
</evidence>
<gene>
    <name evidence="1" type="ORF">NMK50_08405</name>
</gene>
<accession>A0ABY5EVK0</accession>
<sequence>MIVICVMNEILAIVCRILDSHYAKPLLAIQLTFVRKEWKIFQERVRVGQFTKALDKALKRMVEDCDLHERLRFQVAPPLWKKRLPFGKGESLGGFLLLFDILQLLLCLVDREI</sequence>
<evidence type="ECO:0000313" key="2">
    <source>
        <dbReference type="Proteomes" id="UP001059475"/>
    </source>
</evidence>
<proteinExistence type="predicted"/>
<dbReference type="Proteomes" id="UP001059475">
    <property type="component" value="Chromosome"/>
</dbReference>
<protein>
    <submittedName>
        <fullName evidence="1">Uncharacterized protein</fullName>
    </submittedName>
</protein>
<keyword evidence="2" id="KW-1185">Reference proteome</keyword>
<organism evidence="1 2">
    <name type="scientific">Bartonella harrusi</name>
    <dbReference type="NCBI Taxonomy" id="2961895"/>
    <lineage>
        <taxon>Bacteria</taxon>
        <taxon>Pseudomonadati</taxon>
        <taxon>Pseudomonadota</taxon>
        <taxon>Alphaproteobacteria</taxon>
        <taxon>Hyphomicrobiales</taxon>
        <taxon>Bartonellaceae</taxon>
        <taxon>Bartonella</taxon>
    </lineage>
</organism>
<dbReference type="EMBL" id="CP101114">
    <property type="protein sequence ID" value="UTO28181.1"/>
    <property type="molecule type" value="Genomic_DNA"/>
</dbReference>
<name>A0ABY5EVK0_9HYPH</name>
<reference evidence="1" key="1">
    <citation type="submission" date="2022-07" db="EMBL/GenBank/DDBJ databases">
        <title>First report of Bartonella spp. in marsupials in Brazil, with a description of Bartonella harrusi sp. nov. and new proposal for taxonomic reclassification of species of the genus Bartonella.</title>
        <authorList>
            <person name="Amaral R.B."/>
        </authorList>
    </citation>
    <scope>NUCLEOTIDE SEQUENCE</scope>
    <source>
        <strain evidence="1">117A</strain>
    </source>
</reference>